<keyword evidence="1" id="KW-0812">Transmembrane</keyword>
<keyword evidence="1" id="KW-1133">Transmembrane helix</keyword>
<evidence type="ECO:0000259" key="2">
    <source>
        <dbReference type="PROSITE" id="PS50119"/>
    </source>
</evidence>
<dbReference type="OrthoDB" id="5698243at2"/>
<feature type="transmembrane region" description="Helical" evidence="1">
    <location>
        <begin position="95"/>
        <end position="114"/>
    </location>
</feature>
<dbReference type="Proteomes" id="UP000317839">
    <property type="component" value="Unassembled WGS sequence"/>
</dbReference>
<feature type="transmembrane region" description="Helical" evidence="1">
    <location>
        <begin position="197"/>
        <end position="220"/>
    </location>
</feature>
<dbReference type="Gene3D" id="1.25.40.10">
    <property type="entry name" value="Tetratricopeptide repeat domain"/>
    <property type="match status" value="1"/>
</dbReference>
<keyword evidence="4" id="KW-1185">Reference proteome</keyword>
<feature type="transmembrane region" description="Helical" evidence="1">
    <location>
        <begin position="71"/>
        <end position="89"/>
    </location>
</feature>
<accession>A0A545TE42</accession>
<dbReference type="EMBL" id="VIKR01000002">
    <property type="protein sequence ID" value="TQV75492.1"/>
    <property type="molecule type" value="Genomic_DNA"/>
</dbReference>
<protein>
    <recommendedName>
        <fullName evidence="2">B box-type domain-containing protein</fullName>
    </recommendedName>
</protein>
<sequence>MSQFCKYHPKNHAAWFCQSCETLFCSLCVPEDKDNYFPKCTLCRRSLQSLSVAHRIPPFWAVLPDILTRPFNAGILAFAVMFSLIFAGLPSNVVGLILAVFATLPVIELLFEVMERTASGDKLQKGIQSYINFRVHSQSLKLLFGTGVFMAVLGKLYLANPSIGALSILFFVLGIPATLIILMMEKSVFSMFNPIKIGFLIKLFGSAYFLLYAVMLAVAFLSVKVSGVNSADSVPFFGQFLLYFFILYLTISVAVMAGYLVYQYHHELNFTIDRTSLHQLKSEPEVGNMAEVDIFIQEARYEDAQKLLLTRINDNPSDYKSNEKLILLYAIQGKDEWIKKVADQYFETMVQINNTKQAVDFFQKLQDRGVVYSPSSFEVVASISREMQNKNQFKTALRLIDDFLAISAKPKGWESLYLIKAQLLFEFANRSTDAIDTLNQVINRSIDQEIMQQAEDYLRLIK</sequence>
<evidence type="ECO:0000313" key="4">
    <source>
        <dbReference type="Proteomes" id="UP000317839"/>
    </source>
</evidence>
<dbReference type="PROSITE" id="PS50119">
    <property type="entry name" value="ZF_BBOX"/>
    <property type="match status" value="1"/>
</dbReference>
<feature type="transmembrane region" description="Helical" evidence="1">
    <location>
        <begin position="140"/>
        <end position="158"/>
    </location>
</feature>
<reference evidence="3 4" key="1">
    <citation type="submission" date="2019-06" db="EMBL/GenBank/DDBJ databases">
        <title>Draft genome of Aliikangiella marina GYP-15.</title>
        <authorList>
            <person name="Wang G."/>
        </authorList>
    </citation>
    <scope>NUCLEOTIDE SEQUENCE [LARGE SCALE GENOMIC DNA]</scope>
    <source>
        <strain evidence="3 4">GYP-15</strain>
    </source>
</reference>
<gene>
    <name evidence="3" type="ORF">FLL45_11285</name>
</gene>
<evidence type="ECO:0000313" key="3">
    <source>
        <dbReference type="EMBL" id="TQV75492.1"/>
    </source>
</evidence>
<organism evidence="3 4">
    <name type="scientific">Aliikangiella marina</name>
    <dbReference type="NCBI Taxonomy" id="1712262"/>
    <lineage>
        <taxon>Bacteria</taxon>
        <taxon>Pseudomonadati</taxon>
        <taxon>Pseudomonadota</taxon>
        <taxon>Gammaproteobacteria</taxon>
        <taxon>Oceanospirillales</taxon>
        <taxon>Pleioneaceae</taxon>
        <taxon>Aliikangiella</taxon>
    </lineage>
</organism>
<feature type="transmembrane region" description="Helical" evidence="1">
    <location>
        <begin position="240"/>
        <end position="262"/>
    </location>
</feature>
<dbReference type="RefSeq" id="WP_142942106.1">
    <property type="nucleotide sequence ID" value="NZ_VIKR01000002.1"/>
</dbReference>
<dbReference type="AlphaFoldDB" id="A0A545TE42"/>
<name>A0A545TE42_9GAMM</name>
<proteinExistence type="predicted"/>
<feature type="domain" description="B box-type" evidence="2">
    <location>
        <begin position="1"/>
        <end position="28"/>
    </location>
</feature>
<dbReference type="CDD" id="cd19756">
    <property type="entry name" value="Bbox2"/>
    <property type="match status" value="1"/>
</dbReference>
<dbReference type="InterPro" id="IPR011990">
    <property type="entry name" value="TPR-like_helical_dom_sf"/>
</dbReference>
<dbReference type="InterPro" id="IPR000315">
    <property type="entry name" value="Znf_B-box"/>
</dbReference>
<keyword evidence="1" id="KW-0472">Membrane</keyword>
<feature type="transmembrane region" description="Helical" evidence="1">
    <location>
        <begin position="164"/>
        <end position="185"/>
    </location>
</feature>
<dbReference type="GO" id="GO:0008270">
    <property type="term" value="F:zinc ion binding"/>
    <property type="evidence" value="ECO:0007669"/>
    <property type="project" value="InterPro"/>
</dbReference>
<evidence type="ECO:0000256" key="1">
    <source>
        <dbReference type="SAM" id="Phobius"/>
    </source>
</evidence>
<comment type="caution">
    <text evidence="3">The sequence shown here is derived from an EMBL/GenBank/DDBJ whole genome shotgun (WGS) entry which is preliminary data.</text>
</comment>